<sequence length="121" mass="12735">MPPPGFRTGAYSPAVPLSAPGATPRLYSYGGERTPAPTPSMTPRVQAVPSSPVPTYRTITATTVPQTMWHSSSQNQLIQTPHTAGRLFSAPGSRVLAHSVQLIQLPPTVQVAEHDPAAAKS</sequence>
<dbReference type="EMBL" id="CAUYUJ010008868">
    <property type="protein sequence ID" value="CAK0825174.1"/>
    <property type="molecule type" value="Genomic_DNA"/>
</dbReference>
<dbReference type="Proteomes" id="UP001189429">
    <property type="component" value="Unassembled WGS sequence"/>
</dbReference>
<name>A0ABN9S249_9DINO</name>
<protein>
    <submittedName>
        <fullName evidence="2">Uncharacterized protein</fullName>
    </submittedName>
</protein>
<evidence type="ECO:0000313" key="3">
    <source>
        <dbReference type="Proteomes" id="UP001189429"/>
    </source>
</evidence>
<proteinExistence type="predicted"/>
<accession>A0ABN9S249</accession>
<feature type="region of interest" description="Disordered" evidence="1">
    <location>
        <begin position="24"/>
        <end position="53"/>
    </location>
</feature>
<keyword evidence="3" id="KW-1185">Reference proteome</keyword>
<gene>
    <name evidence="2" type="ORF">PCOR1329_LOCUS25365</name>
</gene>
<reference evidence="2" key="1">
    <citation type="submission" date="2023-10" db="EMBL/GenBank/DDBJ databases">
        <authorList>
            <person name="Chen Y."/>
            <person name="Shah S."/>
            <person name="Dougan E. K."/>
            <person name="Thang M."/>
            <person name="Chan C."/>
        </authorList>
    </citation>
    <scope>NUCLEOTIDE SEQUENCE [LARGE SCALE GENOMIC DNA]</scope>
</reference>
<evidence type="ECO:0000313" key="2">
    <source>
        <dbReference type="EMBL" id="CAK0825174.1"/>
    </source>
</evidence>
<comment type="caution">
    <text evidence="2">The sequence shown here is derived from an EMBL/GenBank/DDBJ whole genome shotgun (WGS) entry which is preliminary data.</text>
</comment>
<organism evidence="2 3">
    <name type="scientific">Prorocentrum cordatum</name>
    <dbReference type="NCBI Taxonomy" id="2364126"/>
    <lineage>
        <taxon>Eukaryota</taxon>
        <taxon>Sar</taxon>
        <taxon>Alveolata</taxon>
        <taxon>Dinophyceae</taxon>
        <taxon>Prorocentrales</taxon>
        <taxon>Prorocentraceae</taxon>
        <taxon>Prorocentrum</taxon>
    </lineage>
</organism>
<evidence type="ECO:0000256" key="1">
    <source>
        <dbReference type="SAM" id="MobiDB-lite"/>
    </source>
</evidence>